<dbReference type="SMART" id="SM00020">
    <property type="entry name" value="Tryp_SPc"/>
    <property type="match status" value="1"/>
</dbReference>
<organism evidence="2 3">
    <name type="scientific">Bdellovibrio bacteriovorus</name>
    <dbReference type="NCBI Taxonomy" id="959"/>
    <lineage>
        <taxon>Bacteria</taxon>
        <taxon>Pseudomonadati</taxon>
        <taxon>Bdellovibrionota</taxon>
        <taxon>Bdellovibrionia</taxon>
        <taxon>Bdellovibrionales</taxon>
        <taxon>Pseudobdellovibrionaceae</taxon>
        <taxon>Bdellovibrio</taxon>
    </lineage>
</organism>
<dbReference type="Gene3D" id="2.40.10.10">
    <property type="entry name" value="Trypsin-like serine proteases"/>
    <property type="match status" value="1"/>
</dbReference>
<reference evidence="2 3" key="1">
    <citation type="submission" date="2016-03" db="EMBL/GenBank/DDBJ databases">
        <authorList>
            <person name="Ploux O."/>
        </authorList>
    </citation>
    <scope>NUCLEOTIDE SEQUENCE [LARGE SCALE GENOMIC DNA]</scope>
    <source>
        <strain evidence="2 3">R0</strain>
    </source>
</reference>
<accession>A0A150WPV4</accession>
<dbReference type="PRINTS" id="PR00722">
    <property type="entry name" value="CHYMOTRYPSIN"/>
</dbReference>
<dbReference type="PANTHER" id="PTHR24260:SF132">
    <property type="entry name" value="PEPTIDASE S1 DOMAIN-CONTAINING PROTEIN"/>
    <property type="match status" value="1"/>
</dbReference>
<dbReference type="PROSITE" id="PS51257">
    <property type="entry name" value="PROKAR_LIPOPROTEIN"/>
    <property type="match status" value="1"/>
</dbReference>
<protein>
    <recommendedName>
        <fullName evidence="1">Peptidase S1 domain-containing protein</fullName>
    </recommendedName>
</protein>
<dbReference type="PANTHER" id="PTHR24260">
    <property type="match status" value="1"/>
</dbReference>
<dbReference type="AlphaFoldDB" id="A0A150WPV4"/>
<proteinExistence type="predicted"/>
<feature type="domain" description="Peptidase S1" evidence="1">
    <location>
        <begin position="35"/>
        <end position="291"/>
    </location>
</feature>
<dbReference type="GO" id="GO:0004252">
    <property type="term" value="F:serine-type endopeptidase activity"/>
    <property type="evidence" value="ECO:0007669"/>
    <property type="project" value="InterPro"/>
</dbReference>
<dbReference type="SUPFAM" id="SSF50494">
    <property type="entry name" value="Trypsin-like serine proteases"/>
    <property type="match status" value="1"/>
</dbReference>
<gene>
    <name evidence="2" type="ORF">AZI86_03955</name>
</gene>
<dbReference type="InterPro" id="IPR051333">
    <property type="entry name" value="CLIP_Serine_Protease"/>
</dbReference>
<dbReference type="EMBL" id="LUKE01000001">
    <property type="protein sequence ID" value="KYG66225.1"/>
    <property type="molecule type" value="Genomic_DNA"/>
</dbReference>
<name>A0A150WPV4_BDEBC</name>
<dbReference type="InterPro" id="IPR018114">
    <property type="entry name" value="TRYPSIN_HIS"/>
</dbReference>
<sequence>MKKIFFASLFVLAACQEAPQNHELGFIDPAVSADIIRGNPVPAQDKLARTVFMLVSTDSTATSDMDGASICTASALTSKIAITAAHCVQGGPDMTHRLHVVDEKGVTTTNKVLKFKQHEEFIPDVNAYRASLPKEEQDLRIENHDIAILLLENELPASTIYPHLPESDEFLEINGPFTKLLAVGFGRVTGEALRDGKSGILRQGEVEGKGYNPERMTFEIDQSDGKSQGICTGDSGGPSFLETSKGLVLVGIAYEVAPYVFPGDENPDRCLGTGHYVNVQSQLNWILNTSEELLK</sequence>
<dbReference type="PROSITE" id="PS00134">
    <property type="entry name" value="TRYPSIN_HIS"/>
    <property type="match status" value="1"/>
</dbReference>
<dbReference type="InterPro" id="IPR009003">
    <property type="entry name" value="Peptidase_S1_PA"/>
</dbReference>
<dbReference type="Pfam" id="PF00089">
    <property type="entry name" value="Trypsin"/>
    <property type="match status" value="1"/>
</dbReference>
<evidence type="ECO:0000313" key="3">
    <source>
        <dbReference type="Proteomes" id="UP000075320"/>
    </source>
</evidence>
<comment type="caution">
    <text evidence="2">The sequence shown here is derived from an EMBL/GenBank/DDBJ whole genome shotgun (WGS) entry which is preliminary data.</text>
</comment>
<dbReference type="OrthoDB" id="5290116at2"/>
<dbReference type="GO" id="GO:0006508">
    <property type="term" value="P:proteolysis"/>
    <property type="evidence" value="ECO:0007669"/>
    <property type="project" value="InterPro"/>
</dbReference>
<dbReference type="InterPro" id="IPR001254">
    <property type="entry name" value="Trypsin_dom"/>
</dbReference>
<evidence type="ECO:0000259" key="1">
    <source>
        <dbReference type="PROSITE" id="PS50240"/>
    </source>
</evidence>
<dbReference type="InterPro" id="IPR001314">
    <property type="entry name" value="Peptidase_S1A"/>
</dbReference>
<dbReference type="RefSeq" id="WP_061833791.1">
    <property type="nucleotide sequence ID" value="NZ_LUKE01000001.1"/>
</dbReference>
<keyword evidence="3" id="KW-1185">Reference proteome</keyword>
<evidence type="ECO:0000313" key="2">
    <source>
        <dbReference type="EMBL" id="KYG66225.1"/>
    </source>
</evidence>
<dbReference type="PROSITE" id="PS50240">
    <property type="entry name" value="TRYPSIN_DOM"/>
    <property type="match status" value="1"/>
</dbReference>
<dbReference type="Proteomes" id="UP000075320">
    <property type="component" value="Unassembled WGS sequence"/>
</dbReference>
<dbReference type="InterPro" id="IPR043504">
    <property type="entry name" value="Peptidase_S1_PA_chymotrypsin"/>
</dbReference>